<comment type="caution">
    <text evidence="1">The sequence shown here is derived from an EMBL/GenBank/DDBJ whole genome shotgun (WGS) entry which is preliminary data.</text>
</comment>
<sequence>MDIEQFITQLLKNKSEELEEFKSYIKEYKIEDKSSYNEWIIVYLSWMQQREEPVENMRKIPKILLSDD</sequence>
<proteinExistence type="predicted"/>
<dbReference type="AlphaFoldDB" id="A0A0F9MBV7"/>
<dbReference type="EMBL" id="LAZR01004870">
    <property type="protein sequence ID" value="KKN04860.1"/>
    <property type="molecule type" value="Genomic_DNA"/>
</dbReference>
<organism evidence="1">
    <name type="scientific">marine sediment metagenome</name>
    <dbReference type="NCBI Taxonomy" id="412755"/>
    <lineage>
        <taxon>unclassified sequences</taxon>
        <taxon>metagenomes</taxon>
        <taxon>ecological metagenomes</taxon>
    </lineage>
</organism>
<evidence type="ECO:0000313" key="1">
    <source>
        <dbReference type="EMBL" id="KKN04860.1"/>
    </source>
</evidence>
<accession>A0A0F9MBV7</accession>
<protein>
    <submittedName>
        <fullName evidence="1">Uncharacterized protein</fullName>
    </submittedName>
</protein>
<reference evidence="1" key="1">
    <citation type="journal article" date="2015" name="Nature">
        <title>Complex archaea that bridge the gap between prokaryotes and eukaryotes.</title>
        <authorList>
            <person name="Spang A."/>
            <person name="Saw J.H."/>
            <person name="Jorgensen S.L."/>
            <person name="Zaremba-Niedzwiedzka K."/>
            <person name="Martijn J."/>
            <person name="Lind A.E."/>
            <person name="van Eijk R."/>
            <person name="Schleper C."/>
            <person name="Guy L."/>
            <person name="Ettema T.J."/>
        </authorList>
    </citation>
    <scope>NUCLEOTIDE SEQUENCE</scope>
</reference>
<name>A0A0F9MBV7_9ZZZZ</name>
<gene>
    <name evidence="1" type="ORF">LCGC14_1093150</name>
</gene>